<dbReference type="GO" id="GO:0005737">
    <property type="term" value="C:cytoplasm"/>
    <property type="evidence" value="ECO:0007669"/>
    <property type="project" value="TreeGrafter"/>
</dbReference>
<dbReference type="KEGG" id="ela:UCREL1_877"/>
<keyword evidence="2" id="KW-0378">Hydrolase</keyword>
<dbReference type="Proteomes" id="UP000012174">
    <property type="component" value="Unassembled WGS sequence"/>
</dbReference>
<dbReference type="eggNOG" id="KOG0949">
    <property type="taxonomic scope" value="Eukaryota"/>
</dbReference>
<dbReference type="InterPro" id="IPR014001">
    <property type="entry name" value="Helicase_ATP-bd"/>
</dbReference>
<keyword evidence="3 8" id="KW-0347">Helicase</keyword>
<accession>M7TQ93</accession>
<dbReference type="AlphaFoldDB" id="M7TQ93"/>
<organism evidence="8 9">
    <name type="scientific">Eutypa lata (strain UCR-EL1)</name>
    <name type="common">Grapevine dieback disease fungus</name>
    <name type="synonym">Eutypa armeniacae</name>
    <dbReference type="NCBI Taxonomy" id="1287681"/>
    <lineage>
        <taxon>Eukaryota</taxon>
        <taxon>Fungi</taxon>
        <taxon>Dikarya</taxon>
        <taxon>Ascomycota</taxon>
        <taxon>Pezizomycotina</taxon>
        <taxon>Sordariomycetes</taxon>
        <taxon>Xylariomycetidae</taxon>
        <taxon>Xylariales</taxon>
        <taxon>Diatrypaceae</taxon>
        <taxon>Eutypa</taxon>
    </lineage>
</organism>
<evidence type="ECO:0000259" key="6">
    <source>
        <dbReference type="PROSITE" id="PS51192"/>
    </source>
</evidence>
<evidence type="ECO:0000256" key="2">
    <source>
        <dbReference type="ARBA" id="ARBA00022801"/>
    </source>
</evidence>
<evidence type="ECO:0000313" key="9">
    <source>
        <dbReference type="Proteomes" id="UP000012174"/>
    </source>
</evidence>
<dbReference type="InterPro" id="IPR052431">
    <property type="entry name" value="SKI2_subfamily_helicases"/>
</dbReference>
<dbReference type="SUPFAM" id="SSF52540">
    <property type="entry name" value="P-loop containing nucleoside triphosphate hydrolases"/>
    <property type="match status" value="2"/>
</dbReference>
<dbReference type="InterPro" id="IPR059032">
    <property type="entry name" value="WHD_DDX60"/>
</dbReference>
<reference evidence="9" key="1">
    <citation type="journal article" date="2013" name="Genome Announc.">
        <title>Draft genome sequence of the grapevine dieback fungus Eutypa lata UCR-EL1.</title>
        <authorList>
            <person name="Blanco-Ulate B."/>
            <person name="Rolshausen P.E."/>
            <person name="Cantu D."/>
        </authorList>
    </citation>
    <scope>NUCLEOTIDE SEQUENCE [LARGE SCALE GENOMIC DNA]</scope>
    <source>
        <strain evidence="9">UCR-EL1</strain>
    </source>
</reference>
<dbReference type="Pfam" id="PF00271">
    <property type="entry name" value="Helicase_C"/>
    <property type="match status" value="1"/>
</dbReference>
<feature type="region of interest" description="Disordered" evidence="5">
    <location>
        <begin position="965"/>
        <end position="1004"/>
    </location>
</feature>
<evidence type="ECO:0000256" key="3">
    <source>
        <dbReference type="ARBA" id="ARBA00022806"/>
    </source>
</evidence>
<feature type="domain" description="Helicase ATP-binding" evidence="6">
    <location>
        <begin position="1"/>
        <end position="149"/>
    </location>
</feature>
<proteinExistence type="predicted"/>
<dbReference type="InterPro" id="IPR027417">
    <property type="entry name" value="P-loop_NTPase"/>
</dbReference>
<dbReference type="EMBL" id="KB705525">
    <property type="protein sequence ID" value="EMR72071.1"/>
    <property type="molecule type" value="Genomic_DNA"/>
</dbReference>
<feature type="domain" description="Helicase C-terminal" evidence="7">
    <location>
        <begin position="409"/>
        <end position="582"/>
    </location>
</feature>
<feature type="region of interest" description="Disordered" evidence="5">
    <location>
        <begin position="919"/>
        <end position="947"/>
    </location>
</feature>
<dbReference type="PANTHER" id="PTHR44533:SF4">
    <property type="entry name" value="DEAD_H RNA HELICASE, PUTATIVE-RELATED"/>
    <property type="match status" value="1"/>
</dbReference>
<keyword evidence="1" id="KW-0547">Nucleotide-binding</keyword>
<dbReference type="PANTHER" id="PTHR44533">
    <property type="entry name" value="DEAD/H RNA HELICASE, PUTATIVE-RELATED"/>
    <property type="match status" value="1"/>
</dbReference>
<dbReference type="STRING" id="1287681.M7TQ93"/>
<evidence type="ECO:0000256" key="5">
    <source>
        <dbReference type="SAM" id="MobiDB-lite"/>
    </source>
</evidence>
<dbReference type="Gene3D" id="3.40.50.300">
    <property type="entry name" value="P-loop containing nucleotide triphosphate hydrolases"/>
    <property type="match status" value="2"/>
</dbReference>
<dbReference type="PROSITE" id="PS51194">
    <property type="entry name" value="HELICASE_CTER"/>
    <property type="match status" value="1"/>
</dbReference>
<dbReference type="Pfam" id="PF26076">
    <property type="entry name" value="WHD_DDX60"/>
    <property type="match status" value="1"/>
</dbReference>
<dbReference type="OMA" id="HTENEYA"/>
<dbReference type="HOGENOM" id="CLU_002305_1_1_1"/>
<dbReference type="GO" id="GO:0003676">
    <property type="term" value="F:nucleic acid binding"/>
    <property type="evidence" value="ECO:0007669"/>
    <property type="project" value="InterPro"/>
</dbReference>
<feature type="compositionally biased region" description="Acidic residues" evidence="5">
    <location>
        <begin position="965"/>
        <end position="978"/>
    </location>
</feature>
<dbReference type="InterPro" id="IPR001650">
    <property type="entry name" value="Helicase_C-like"/>
</dbReference>
<evidence type="ECO:0000313" key="8">
    <source>
        <dbReference type="EMBL" id="EMR72071.1"/>
    </source>
</evidence>
<name>M7TQ93_EUTLA</name>
<dbReference type="InterPro" id="IPR011545">
    <property type="entry name" value="DEAD/DEAH_box_helicase_dom"/>
</dbReference>
<dbReference type="OrthoDB" id="2320933at2759"/>
<gene>
    <name evidence="8" type="ORF">UCREL1_877</name>
</gene>
<keyword evidence="9" id="KW-1185">Reference proteome</keyword>
<dbReference type="GO" id="GO:0016787">
    <property type="term" value="F:hydrolase activity"/>
    <property type="evidence" value="ECO:0007669"/>
    <property type="project" value="UniProtKB-KW"/>
</dbReference>
<dbReference type="SMART" id="SM00490">
    <property type="entry name" value="HELICc"/>
    <property type="match status" value="1"/>
</dbReference>
<keyword evidence="4" id="KW-0067">ATP-binding</keyword>
<sequence>MKKVLEDNDDDIIVYVAPTKALVNQIAAEVQAQFSKSYHQNRDGRSVWAIHTRDHRINNPAGCQILITVPHILQIMLLAPSNAKAPNSWSRRVKRIIFDEVHCIGQFEDGIIWEQLLLLAPCPIIALSATIGNPLEFKAWLETTQKVKGFNLEMITHGSRYADLRKFIYEPPEFKDFQGLKPYRRLPFPGLDSGHSNEGSRQFTFLHPIGSLIRKDPVALKDTSLEPRDCLSLWRCMRKQSNEASPMPDALDPDKFFPPMIKKSDVVEWENALKQQLGEWMLHSKDQFDAVQQEILELSIDLDELIRNRANRDEPPKLVKPYFSLAVDLRSSRGLPAIIFNFDRLRCESIVINILNMLKSGESRYREEPKWKAKMAEFEKWKKANEKMQAKAAKRMSKNQGTDDESLNKFDMARDKADQEDSAWRRFYPDAPIAEFSFADETKLSKEELEERIESLKYCQVKPEFIDALYRGLGVHHAGMNRRYRQVVEILFRRGYLTIVVATGTLALGINMPCKTVVFSGDSVFLTALQYRQASGRAGRRGFDALGNVVFHDIPPQRVFEIMSSRLPSLRGQFPTSVTLILRLFNLLHGTNNSDYACNAVKSLLSQNRLYLGGPETKLAVEHHLRFSIDYLRRQNLLSKDGVPLNYSRIVGHLYYTENAAFAFHYLLNQGYFHTLCVDVMHEERQGEILLELMLVLCHIFCRIPCTRHKDQTWLAKVAHSSPSVILLPNLPPGAASVLQQHNKETLQIFQNYVKAYAAQHLDGVSDNQLPFTKQHAVGTRKACDMWGVLPTLPSTTIVSPFAALSGFNDDFKTIGDLCRMARSGVFLEESAIPYIPIAPDETNGVPWNAYIYDFFKHGDLKALSRDNEIRSGDAWFRLKDFSLVLSTIIASIETFINPNEDADIAMMDVQDAGDMIEESRGVDPGEHTENEYAGEGSTKAKVNDTVASGKAKGKKKVVLDSWEDEEISDSDADDENDPYAQLPSGSKQDSKDSSPQPGCAEEKQGEGMFKVYMAFSMLRDVFDTKFQKVWA</sequence>
<feature type="compositionally biased region" description="Basic and acidic residues" evidence="5">
    <location>
        <begin position="919"/>
        <end position="931"/>
    </location>
</feature>
<protein>
    <submittedName>
        <fullName evidence="8">Putative dead deah box helicase protein</fullName>
    </submittedName>
</protein>
<evidence type="ECO:0000259" key="7">
    <source>
        <dbReference type="PROSITE" id="PS51194"/>
    </source>
</evidence>
<dbReference type="PROSITE" id="PS51192">
    <property type="entry name" value="HELICASE_ATP_BIND_1"/>
    <property type="match status" value="1"/>
</dbReference>
<dbReference type="GO" id="GO:0005524">
    <property type="term" value="F:ATP binding"/>
    <property type="evidence" value="ECO:0007669"/>
    <property type="project" value="UniProtKB-KW"/>
</dbReference>
<evidence type="ECO:0000256" key="4">
    <source>
        <dbReference type="ARBA" id="ARBA00022840"/>
    </source>
</evidence>
<evidence type="ECO:0000256" key="1">
    <source>
        <dbReference type="ARBA" id="ARBA00022741"/>
    </source>
</evidence>
<dbReference type="GO" id="GO:0004386">
    <property type="term" value="F:helicase activity"/>
    <property type="evidence" value="ECO:0007669"/>
    <property type="project" value="UniProtKB-KW"/>
</dbReference>
<dbReference type="Pfam" id="PF00270">
    <property type="entry name" value="DEAD"/>
    <property type="match status" value="1"/>
</dbReference>